<gene>
    <name evidence="1" type="ORF">BDU57DRAFT_509795</name>
</gene>
<evidence type="ECO:0000313" key="1">
    <source>
        <dbReference type="EMBL" id="KAF1921154.1"/>
    </source>
</evidence>
<dbReference type="InterPro" id="IPR035979">
    <property type="entry name" value="RBD_domain_sf"/>
</dbReference>
<evidence type="ECO:0000313" key="2">
    <source>
        <dbReference type="Proteomes" id="UP000800096"/>
    </source>
</evidence>
<dbReference type="Proteomes" id="UP000800096">
    <property type="component" value="Unassembled WGS sequence"/>
</dbReference>
<accession>A0A6A5R2E5</accession>
<name>A0A6A5R2E5_AMPQU</name>
<dbReference type="EMBL" id="ML979132">
    <property type="protein sequence ID" value="KAF1921154.1"/>
    <property type="molecule type" value="Genomic_DNA"/>
</dbReference>
<keyword evidence="2" id="KW-1185">Reference proteome</keyword>
<organism evidence="1 2">
    <name type="scientific">Ampelomyces quisqualis</name>
    <name type="common">Powdery mildew agent</name>
    <dbReference type="NCBI Taxonomy" id="50730"/>
    <lineage>
        <taxon>Eukaryota</taxon>
        <taxon>Fungi</taxon>
        <taxon>Dikarya</taxon>
        <taxon>Ascomycota</taxon>
        <taxon>Pezizomycotina</taxon>
        <taxon>Dothideomycetes</taxon>
        <taxon>Pleosporomycetidae</taxon>
        <taxon>Pleosporales</taxon>
        <taxon>Pleosporineae</taxon>
        <taxon>Phaeosphaeriaceae</taxon>
        <taxon>Ampelomyces</taxon>
    </lineage>
</organism>
<sequence length="397" mass="44237">MVTVTIGKSYFEALLRRAEFHSSPQDVDFGPSLFHHVTISRAEHDYLLSSERNYHLLKSALFRGGLTNETLETLLEGESGASTAENASQYDYQTQETLSYPTPIPSSGSTQHRIASSETSDAYTVQTVDGVVQPRGGFRRDVSYGEHESSFDSPPRNDHVEEHVQTVPVYDKRTVLITNLSGHTTHKDLAGIVRGGRLLDIFIRNDHTATVSFVEGAANFLAYAKRTDVYLNTKRLEFRWADRHFHVPSHVSTKIANGATRNLVVRGGASKLNEAQVRDHLEHIHNLVVVDVAFRNGDVYISTNSIHNALFARTCMMSRTAYKGLRIEYYADECAGPLPRIKPRVPTPPTALKPKSITNTFAVLETESDTELNSEDGSYVTEGVRVDYNHWADATVA</sequence>
<reference evidence="1" key="1">
    <citation type="journal article" date="2020" name="Stud. Mycol.">
        <title>101 Dothideomycetes genomes: a test case for predicting lifestyles and emergence of pathogens.</title>
        <authorList>
            <person name="Haridas S."/>
            <person name="Albert R."/>
            <person name="Binder M."/>
            <person name="Bloem J."/>
            <person name="Labutti K."/>
            <person name="Salamov A."/>
            <person name="Andreopoulos B."/>
            <person name="Baker S."/>
            <person name="Barry K."/>
            <person name="Bills G."/>
            <person name="Bluhm B."/>
            <person name="Cannon C."/>
            <person name="Castanera R."/>
            <person name="Culley D."/>
            <person name="Daum C."/>
            <person name="Ezra D."/>
            <person name="Gonzalez J."/>
            <person name="Henrissat B."/>
            <person name="Kuo A."/>
            <person name="Liang C."/>
            <person name="Lipzen A."/>
            <person name="Lutzoni F."/>
            <person name="Magnuson J."/>
            <person name="Mondo S."/>
            <person name="Nolan M."/>
            <person name="Ohm R."/>
            <person name="Pangilinan J."/>
            <person name="Park H.-J."/>
            <person name="Ramirez L."/>
            <person name="Alfaro M."/>
            <person name="Sun H."/>
            <person name="Tritt A."/>
            <person name="Yoshinaga Y."/>
            <person name="Zwiers L.-H."/>
            <person name="Turgeon B."/>
            <person name="Goodwin S."/>
            <person name="Spatafora J."/>
            <person name="Crous P."/>
            <person name="Grigoriev I."/>
        </authorList>
    </citation>
    <scope>NUCLEOTIDE SEQUENCE</scope>
    <source>
        <strain evidence="1">HMLAC05119</strain>
    </source>
</reference>
<dbReference type="OrthoDB" id="2935572at2759"/>
<dbReference type="SUPFAM" id="SSF54928">
    <property type="entry name" value="RNA-binding domain, RBD"/>
    <property type="match status" value="1"/>
</dbReference>
<proteinExistence type="predicted"/>
<dbReference type="GO" id="GO:0003676">
    <property type="term" value="F:nucleic acid binding"/>
    <property type="evidence" value="ECO:0007669"/>
    <property type="project" value="InterPro"/>
</dbReference>
<evidence type="ECO:0008006" key="3">
    <source>
        <dbReference type="Google" id="ProtNLM"/>
    </source>
</evidence>
<dbReference type="CDD" id="cd12261">
    <property type="entry name" value="RRM1_3_MRN1"/>
    <property type="match status" value="1"/>
</dbReference>
<dbReference type="AlphaFoldDB" id="A0A6A5R2E5"/>
<protein>
    <recommendedName>
        <fullName evidence="3">RRM domain-containing protein</fullName>
    </recommendedName>
</protein>